<comment type="caution">
    <text evidence="1">The sequence shown here is derived from an EMBL/GenBank/DDBJ whole genome shotgun (WGS) entry which is preliminary data.</text>
</comment>
<dbReference type="RefSeq" id="WP_106139524.1">
    <property type="nucleotide sequence ID" value="NZ_PVTE01000019.1"/>
</dbReference>
<dbReference type="Proteomes" id="UP000238375">
    <property type="component" value="Unassembled WGS sequence"/>
</dbReference>
<name>A0A2T0SKC6_9BACT</name>
<organism evidence="1 2">
    <name type="scientific">Spirosoma oryzae</name>
    <dbReference type="NCBI Taxonomy" id="1469603"/>
    <lineage>
        <taxon>Bacteria</taxon>
        <taxon>Pseudomonadati</taxon>
        <taxon>Bacteroidota</taxon>
        <taxon>Cytophagia</taxon>
        <taxon>Cytophagales</taxon>
        <taxon>Cytophagaceae</taxon>
        <taxon>Spirosoma</taxon>
    </lineage>
</organism>
<evidence type="ECO:0000313" key="2">
    <source>
        <dbReference type="Proteomes" id="UP000238375"/>
    </source>
</evidence>
<evidence type="ECO:0000313" key="1">
    <source>
        <dbReference type="EMBL" id="PRY33859.1"/>
    </source>
</evidence>
<keyword evidence="2" id="KW-1185">Reference proteome</keyword>
<gene>
    <name evidence="1" type="ORF">CLV58_1198</name>
</gene>
<protein>
    <submittedName>
        <fullName evidence="1">Uncharacterized protein</fullName>
    </submittedName>
</protein>
<reference evidence="1 2" key="1">
    <citation type="submission" date="2018-03" db="EMBL/GenBank/DDBJ databases">
        <title>Genomic Encyclopedia of Archaeal and Bacterial Type Strains, Phase II (KMG-II): from individual species to whole genera.</title>
        <authorList>
            <person name="Goeker M."/>
        </authorList>
    </citation>
    <scope>NUCLEOTIDE SEQUENCE [LARGE SCALE GENOMIC DNA]</scope>
    <source>
        <strain evidence="1 2">DSM 28354</strain>
    </source>
</reference>
<dbReference type="EMBL" id="PVTE01000019">
    <property type="protein sequence ID" value="PRY33859.1"/>
    <property type="molecule type" value="Genomic_DNA"/>
</dbReference>
<dbReference type="AlphaFoldDB" id="A0A2T0SKC6"/>
<sequence>MSIKTTHLVTREFAIAAIKKTKYRNPEKVKQLKDGRKLRDIPNVDLEYILEKAIHNGFYNFSIVDPEYFEANKNQPVVKGSVCDYFPGYPYLDDLDRLPEFNDAD</sequence>
<proteinExistence type="predicted"/>
<accession>A0A2T0SKC6</accession>